<dbReference type="AlphaFoldDB" id="Q8DKA3"/>
<dbReference type="STRING" id="197221.gene:10747555"/>
<name>Q8DKA3_THEVB</name>
<dbReference type="eggNOG" id="COG0455">
    <property type="taxonomic scope" value="Bacteria"/>
</dbReference>
<dbReference type="GO" id="GO:0051782">
    <property type="term" value="P:negative regulation of cell division"/>
    <property type="evidence" value="ECO:0007669"/>
    <property type="project" value="TreeGrafter"/>
</dbReference>
<dbReference type="EMBL" id="BA000039">
    <property type="protein sequence ID" value="BAC08515.1"/>
    <property type="molecule type" value="Genomic_DNA"/>
</dbReference>
<organism evidence="2 3">
    <name type="scientific">Thermosynechococcus vestitus (strain NIES-2133 / IAM M-273 / BP-1)</name>
    <dbReference type="NCBI Taxonomy" id="197221"/>
    <lineage>
        <taxon>Bacteria</taxon>
        <taxon>Bacillati</taxon>
        <taxon>Cyanobacteriota</taxon>
        <taxon>Cyanophyceae</taxon>
        <taxon>Acaryochloridales</taxon>
        <taxon>Thermosynechococcaceae</taxon>
        <taxon>Thermosynechococcus</taxon>
    </lineage>
</organism>
<evidence type="ECO:0000259" key="1">
    <source>
        <dbReference type="Pfam" id="PF01656"/>
    </source>
</evidence>
<dbReference type="GO" id="GO:0005524">
    <property type="term" value="F:ATP binding"/>
    <property type="evidence" value="ECO:0007669"/>
    <property type="project" value="TreeGrafter"/>
</dbReference>
<dbReference type="KEGG" id="tel:tlr0963"/>
<accession>Q8DKA3</accession>
<proteinExistence type="predicted"/>
<feature type="domain" description="CobQ/CobB/MinD/ParA nucleotide binding" evidence="1">
    <location>
        <begin position="19"/>
        <end position="239"/>
    </location>
</feature>
<evidence type="ECO:0000313" key="2">
    <source>
        <dbReference type="EMBL" id="BAC08515.1"/>
    </source>
</evidence>
<dbReference type="GO" id="GO:0005829">
    <property type="term" value="C:cytosol"/>
    <property type="evidence" value="ECO:0007669"/>
    <property type="project" value="TreeGrafter"/>
</dbReference>
<dbReference type="InterPro" id="IPR027417">
    <property type="entry name" value="P-loop_NTPase"/>
</dbReference>
<gene>
    <name evidence="2" type="ordered locus">tlr0963</name>
</gene>
<dbReference type="InterPro" id="IPR050625">
    <property type="entry name" value="ParA/MinD_ATPase"/>
</dbReference>
<dbReference type="PANTHER" id="PTHR43384:SF10">
    <property type="entry name" value="ATPASE INVOLVED IN CHROMOSOME PARTITIONING, PARA_MIND FAMILY"/>
    <property type="match status" value="1"/>
</dbReference>
<evidence type="ECO:0000313" key="3">
    <source>
        <dbReference type="Proteomes" id="UP000000440"/>
    </source>
</evidence>
<dbReference type="Pfam" id="PF01656">
    <property type="entry name" value="CbiA"/>
    <property type="match status" value="1"/>
</dbReference>
<sequence length="268" mass="29512">MKIDVEFLRSARTAMGSIISVHSFRGGTGKSNTTANLGCTLAILGYRVAIVDTDIQSPGIHVLFGLESEDTEHALNDYLWGRCDITDVARDVSHLITAHGQPAKGAIYLIPSSLKTSEITRVLREGYDVGLLNDGFQQLLQGLNLDFLLIDTHPGLNEETLLSITISDALVLILRPDRQDFQGTAVTVDVARQLDVPKMLMVVNKVPSAFHQDSLKQQVETTYGVPVAGILPVCEEMFQLGSSDIFCLRYPEHPYSLVVRRVVQHLLD</sequence>
<dbReference type="SUPFAM" id="SSF52540">
    <property type="entry name" value="P-loop containing nucleoside triphosphate hydrolases"/>
    <property type="match status" value="1"/>
</dbReference>
<dbReference type="PANTHER" id="PTHR43384">
    <property type="entry name" value="SEPTUM SITE-DETERMINING PROTEIN MIND HOMOLOG, CHLOROPLASTIC-RELATED"/>
    <property type="match status" value="1"/>
</dbReference>
<dbReference type="Proteomes" id="UP000000440">
    <property type="component" value="Chromosome"/>
</dbReference>
<dbReference type="PATRIC" id="fig|197221.4.peg.1010"/>
<dbReference type="InterPro" id="IPR002586">
    <property type="entry name" value="CobQ/CobB/MinD/ParA_Nub-bd_dom"/>
</dbReference>
<reference evidence="2 3" key="1">
    <citation type="journal article" date="2002" name="DNA Res.">
        <title>Complete genome structure of the thermophilic cyanobacterium Thermosynechococcus elongatus BP-1.</title>
        <authorList>
            <person name="Nakamura Y."/>
            <person name="Kaneko T."/>
            <person name="Sato S."/>
            <person name="Ikeuchi M."/>
            <person name="Katoh H."/>
            <person name="Sasamoto S."/>
            <person name="Watanabe A."/>
            <person name="Iriguchi M."/>
            <person name="Kawashima K."/>
            <person name="Kimura T."/>
            <person name="Kishida Y."/>
            <person name="Kiyokawa C."/>
            <person name="Kohara M."/>
            <person name="Matsumoto M."/>
            <person name="Matsuno A."/>
            <person name="Nakazaki N."/>
            <person name="Shimpo S."/>
            <person name="Sugimoto M."/>
            <person name="Takeuchi C."/>
            <person name="Yamada M."/>
            <person name="Tabata S."/>
        </authorList>
    </citation>
    <scope>NUCLEOTIDE SEQUENCE [LARGE SCALE GENOMIC DNA]</scope>
    <source>
        <strain evidence="3">IAM M-273 / NIES-2133 / BP-1</strain>
    </source>
</reference>
<keyword evidence="3" id="KW-1185">Reference proteome</keyword>
<dbReference type="GO" id="GO:0016887">
    <property type="term" value="F:ATP hydrolysis activity"/>
    <property type="evidence" value="ECO:0007669"/>
    <property type="project" value="TreeGrafter"/>
</dbReference>
<protein>
    <submittedName>
        <fullName evidence="2">Tlr0963 protein</fullName>
    </submittedName>
</protein>
<dbReference type="GO" id="GO:0009898">
    <property type="term" value="C:cytoplasmic side of plasma membrane"/>
    <property type="evidence" value="ECO:0007669"/>
    <property type="project" value="TreeGrafter"/>
</dbReference>
<dbReference type="EnsemblBacteria" id="BAC08515">
    <property type="protein sequence ID" value="BAC08515"/>
    <property type="gene ID" value="BAC08515"/>
</dbReference>
<dbReference type="Gene3D" id="3.40.50.300">
    <property type="entry name" value="P-loop containing nucleotide triphosphate hydrolases"/>
    <property type="match status" value="1"/>
</dbReference>